<accession>D2U9C7</accession>
<keyword evidence="2" id="KW-1185">Reference proteome</keyword>
<dbReference type="Proteomes" id="UP000001890">
    <property type="component" value="Chromosome"/>
</dbReference>
<protein>
    <recommendedName>
        <fullName evidence="3">Helix-turn-helix domain-containing protein</fullName>
    </recommendedName>
</protein>
<reference evidence="1 2" key="1">
    <citation type="journal article" date="2009" name="BMC Genomics">
        <title>The complete genome sequence of Xanthomonas albilineans provides new insights into the reductive genome evolution of the xylem-limited Xanthomonadaceae.</title>
        <authorList>
            <person name="Pieretti I."/>
            <person name="Royer M."/>
            <person name="Barbe V."/>
            <person name="Carrere S."/>
            <person name="Koebnik R."/>
            <person name="Cociancich S."/>
            <person name="Couloux A."/>
            <person name="Darrasse A."/>
            <person name="Gouzy J."/>
            <person name="Jacques M.A."/>
            <person name="Lauber E."/>
            <person name="Manceau C."/>
            <person name="Mangenot S."/>
            <person name="Poussier S."/>
            <person name="Segurens B."/>
            <person name="Szurek B."/>
            <person name="Verdier V."/>
            <person name="Arlat M."/>
            <person name="Rott P."/>
        </authorList>
    </citation>
    <scope>NUCLEOTIDE SEQUENCE [LARGE SCALE GENOMIC DNA]</scope>
    <source>
        <strain evidence="2">GPE PC73 / CFBP 7063</strain>
    </source>
</reference>
<dbReference type="KEGG" id="xal:XALC_2389"/>
<dbReference type="EMBL" id="FP565176">
    <property type="protein sequence ID" value="CBA16869.1"/>
    <property type="molecule type" value="Genomic_DNA"/>
</dbReference>
<evidence type="ECO:0008006" key="3">
    <source>
        <dbReference type="Google" id="ProtNLM"/>
    </source>
</evidence>
<evidence type="ECO:0000313" key="2">
    <source>
        <dbReference type="Proteomes" id="UP000001890"/>
    </source>
</evidence>
<organism evidence="1 2">
    <name type="scientific">Xanthomonas albilineans (strain GPE PC73 / CFBP 7063)</name>
    <dbReference type="NCBI Taxonomy" id="380358"/>
    <lineage>
        <taxon>Bacteria</taxon>
        <taxon>Pseudomonadati</taxon>
        <taxon>Pseudomonadota</taxon>
        <taxon>Gammaproteobacteria</taxon>
        <taxon>Lysobacterales</taxon>
        <taxon>Lysobacteraceae</taxon>
        <taxon>Xanthomonas</taxon>
    </lineage>
</organism>
<proteinExistence type="predicted"/>
<dbReference type="AlphaFoldDB" id="D2U9C7"/>
<dbReference type="eggNOG" id="ENOG50332V4">
    <property type="taxonomic scope" value="Bacteria"/>
</dbReference>
<evidence type="ECO:0000313" key="1">
    <source>
        <dbReference type="EMBL" id="CBA16869.1"/>
    </source>
</evidence>
<gene>
    <name evidence="1" type="ordered locus">XALc_2389</name>
</gene>
<dbReference type="STRING" id="380358.XALC_2389"/>
<sequence>MVDAKHAAAALRLPYYWFSDQAMRNKYRIPHYLLGGLVRYRLSELSAWAARSTLVQRSDTSNVGTSTEEAE</sequence>
<name>D2U9C7_XANAP</name>